<comment type="similarity">
    <text evidence="1">Belongs to the aldo/keto reductase family.</text>
</comment>
<feature type="binding site" evidence="5">
    <location>
        <position position="107"/>
    </location>
    <ligand>
        <name>substrate</name>
    </ligand>
</feature>
<evidence type="ECO:0000256" key="4">
    <source>
        <dbReference type="PIRSR" id="PIRSR000097-1"/>
    </source>
</evidence>
<dbReference type="InterPro" id="IPR036812">
    <property type="entry name" value="NAD(P)_OxRdtase_dom_sf"/>
</dbReference>
<dbReference type="EMBL" id="DYXG01000009">
    <property type="protein sequence ID" value="HJE96128.1"/>
    <property type="molecule type" value="Genomic_DNA"/>
</dbReference>
<name>A0A921JZP4_9LACO</name>
<evidence type="ECO:0000259" key="7">
    <source>
        <dbReference type="Pfam" id="PF00248"/>
    </source>
</evidence>
<protein>
    <submittedName>
        <fullName evidence="8">Aldo/keto reductase</fullName>
    </submittedName>
</protein>
<reference evidence="8" key="2">
    <citation type="submission" date="2021-09" db="EMBL/GenBank/DDBJ databases">
        <authorList>
            <person name="Gilroy R."/>
        </authorList>
    </citation>
    <scope>NUCLEOTIDE SEQUENCE</scope>
    <source>
        <strain evidence="8">CHK174-6876</strain>
    </source>
</reference>
<dbReference type="PROSITE" id="PS00063">
    <property type="entry name" value="ALDOKETO_REDUCTASE_3"/>
    <property type="match status" value="1"/>
</dbReference>
<keyword evidence="3" id="KW-0560">Oxidoreductase</keyword>
<dbReference type="InterPro" id="IPR018170">
    <property type="entry name" value="Aldo/ket_reductase_CS"/>
</dbReference>
<dbReference type="FunFam" id="3.20.20.100:FF:000015">
    <property type="entry name" value="Oxidoreductase, aldo/keto reductase family"/>
    <property type="match status" value="1"/>
</dbReference>
<proteinExistence type="inferred from homology"/>
<feature type="domain" description="NADP-dependent oxidoreductase" evidence="7">
    <location>
        <begin position="26"/>
        <end position="257"/>
    </location>
</feature>
<feature type="active site" description="Proton donor" evidence="4">
    <location>
        <position position="49"/>
    </location>
</feature>
<dbReference type="SUPFAM" id="SSF51430">
    <property type="entry name" value="NAD(P)-linked oxidoreductase"/>
    <property type="match status" value="1"/>
</dbReference>
<accession>A0A921JZP4</accession>
<sequence length="286" mass="32447">MPTITLNNGVKMPQEGFGVFQISDLAECKQGVKDALEVGYRSIDTAQAYYNEEAVGEAIKESSVAREDIFLTTKVWIDNYGYEQTKKSIEISLQKLQTDYIDLVLLHQPFNDYYGAYHALEDLYEEKKIRAIGVSNWSATKLVDLAEFNRIAPAIDQLETNVFCQQQAIKPYLDQYKTQIEAWGPLAQGANNIFENPALTEIGKNHDKTAAQVALRYLTQNGVVIIPKSTHKKRMQQNLDIWDFTLNDAELVQIRQMDTGHSLTLDHDAPETVKFFADYSKNNAPK</sequence>
<dbReference type="Proteomes" id="UP000707535">
    <property type="component" value="Unassembled WGS sequence"/>
</dbReference>
<keyword evidence="2" id="KW-0521">NADP</keyword>
<reference evidence="8" key="1">
    <citation type="journal article" date="2021" name="PeerJ">
        <title>Extensive microbial diversity within the chicken gut microbiome revealed by metagenomics and culture.</title>
        <authorList>
            <person name="Gilroy R."/>
            <person name="Ravi A."/>
            <person name="Getino M."/>
            <person name="Pursley I."/>
            <person name="Horton D.L."/>
            <person name="Alikhan N.F."/>
            <person name="Baker D."/>
            <person name="Gharbi K."/>
            <person name="Hall N."/>
            <person name="Watson M."/>
            <person name="Adriaenssens E.M."/>
            <person name="Foster-Nyarko E."/>
            <person name="Jarju S."/>
            <person name="Secka A."/>
            <person name="Antonio M."/>
            <person name="Oren A."/>
            <person name="Chaudhuri R.R."/>
            <person name="La Ragione R."/>
            <person name="Hildebrand F."/>
            <person name="Pallen M.J."/>
        </authorList>
    </citation>
    <scope>NUCLEOTIDE SEQUENCE</scope>
    <source>
        <strain evidence="8">CHK174-6876</strain>
    </source>
</reference>
<evidence type="ECO:0000313" key="8">
    <source>
        <dbReference type="EMBL" id="HJE96128.1"/>
    </source>
</evidence>
<organism evidence="8 9">
    <name type="scientific">Ligilactobacillus acidipiscis</name>
    <dbReference type="NCBI Taxonomy" id="89059"/>
    <lineage>
        <taxon>Bacteria</taxon>
        <taxon>Bacillati</taxon>
        <taxon>Bacillota</taxon>
        <taxon>Bacilli</taxon>
        <taxon>Lactobacillales</taxon>
        <taxon>Lactobacillaceae</taxon>
        <taxon>Ligilactobacillus</taxon>
    </lineage>
</organism>
<evidence type="ECO:0000256" key="6">
    <source>
        <dbReference type="PIRSR" id="PIRSR000097-3"/>
    </source>
</evidence>
<evidence type="ECO:0000256" key="5">
    <source>
        <dbReference type="PIRSR" id="PIRSR000097-2"/>
    </source>
</evidence>
<dbReference type="Gene3D" id="3.20.20.100">
    <property type="entry name" value="NADP-dependent oxidoreductase domain"/>
    <property type="match status" value="1"/>
</dbReference>
<dbReference type="Pfam" id="PF00248">
    <property type="entry name" value="Aldo_ket_red"/>
    <property type="match status" value="1"/>
</dbReference>
<dbReference type="AlphaFoldDB" id="A0A921JZP4"/>
<dbReference type="PANTHER" id="PTHR43827:SF3">
    <property type="entry name" value="NADP-DEPENDENT OXIDOREDUCTASE DOMAIN-CONTAINING PROTEIN"/>
    <property type="match status" value="1"/>
</dbReference>
<dbReference type="PROSITE" id="PS00798">
    <property type="entry name" value="ALDOKETO_REDUCTASE_1"/>
    <property type="match status" value="1"/>
</dbReference>
<evidence type="ECO:0000313" key="9">
    <source>
        <dbReference type="Proteomes" id="UP000707535"/>
    </source>
</evidence>
<evidence type="ECO:0000256" key="1">
    <source>
        <dbReference type="ARBA" id="ARBA00007905"/>
    </source>
</evidence>
<feature type="site" description="Lowers pKa of active site Tyr" evidence="6">
    <location>
        <position position="74"/>
    </location>
</feature>
<evidence type="ECO:0000256" key="3">
    <source>
        <dbReference type="ARBA" id="ARBA00023002"/>
    </source>
</evidence>
<dbReference type="InterPro" id="IPR023210">
    <property type="entry name" value="NADP_OxRdtase_dom"/>
</dbReference>
<comment type="caution">
    <text evidence="8">The sequence shown here is derived from an EMBL/GenBank/DDBJ whole genome shotgun (WGS) entry which is preliminary data.</text>
</comment>
<dbReference type="PANTHER" id="PTHR43827">
    <property type="entry name" value="2,5-DIKETO-D-GLUCONIC ACID REDUCTASE"/>
    <property type="match status" value="1"/>
</dbReference>
<dbReference type="PRINTS" id="PR00069">
    <property type="entry name" value="ALDKETRDTASE"/>
</dbReference>
<dbReference type="CDD" id="cd19133">
    <property type="entry name" value="AKR_AKR5F1"/>
    <property type="match status" value="1"/>
</dbReference>
<gene>
    <name evidence="8" type="ORF">K8V00_00780</name>
</gene>
<dbReference type="InterPro" id="IPR020471">
    <property type="entry name" value="AKR"/>
</dbReference>
<dbReference type="GO" id="GO:0016616">
    <property type="term" value="F:oxidoreductase activity, acting on the CH-OH group of donors, NAD or NADP as acceptor"/>
    <property type="evidence" value="ECO:0007669"/>
    <property type="project" value="UniProtKB-ARBA"/>
</dbReference>
<dbReference type="PIRSF" id="PIRSF000097">
    <property type="entry name" value="AKR"/>
    <property type="match status" value="1"/>
</dbReference>
<evidence type="ECO:0000256" key="2">
    <source>
        <dbReference type="ARBA" id="ARBA00022857"/>
    </source>
</evidence>